<keyword evidence="1" id="KW-0732">Signal</keyword>
<name>A0A6J3L2G5_9HYME</name>
<evidence type="ECO:0000256" key="1">
    <source>
        <dbReference type="SAM" id="SignalP"/>
    </source>
</evidence>
<evidence type="ECO:0000313" key="3">
    <source>
        <dbReference type="RefSeq" id="XP_033358309.1"/>
    </source>
</evidence>
<dbReference type="Proteomes" id="UP000504631">
    <property type="component" value="Unplaced"/>
</dbReference>
<evidence type="ECO:0000313" key="2">
    <source>
        <dbReference type="Proteomes" id="UP000504631"/>
    </source>
</evidence>
<gene>
    <name evidence="3" type="primary">LOC117237959</name>
</gene>
<organism evidence="2 3">
    <name type="scientific">Bombus vosnesenskii</name>
    <dbReference type="NCBI Taxonomy" id="207650"/>
    <lineage>
        <taxon>Eukaryota</taxon>
        <taxon>Metazoa</taxon>
        <taxon>Ecdysozoa</taxon>
        <taxon>Arthropoda</taxon>
        <taxon>Hexapoda</taxon>
        <taxon>Insecta</taxon>
        <taxon>Pterygota</taxon>
        <taxon>Neoptera</taxon>
        <taxon>Endopterygota</taxon>
        <taxon>Hymenoptera</taxon>
        <taxon>Apocrita</taxon>
        <taxon>Aculeata</taxon>
        <taxon>Apoidea</taxon>
        <taxon>Anthophila</taxon>
        <taxon>Apidae</taxon>
        <taxon>Bombus</taxon>
        <taxon>Pyrobombus</taxon>
    </lineage>
</organism>
<dbReference type="RefSeq" id="XP_033358309.1">
    <property type="nucleotide sequence ID" value="XM_033502418.1"/>
</dbReference>
<dbReference type="AlphaFoldDB" id="A0A6J3L2G5"/>
<dbReference type="GeneID" id="117237959"/>
<keyword evidence="2" id="KW-1185">Reference proteome</keyword>
<reference evidence="3" key="1">
    <citation type="submission" date="2025-08" db="UniProtKB">
        <authorList>
            <consortium name="RefSeq"/>
        </authorList>
    </citation>
    <scope>IDENTIFICATION</scope>
    <source>
        <tissue evidence="3">Muscle</tissue>
    </source>
</reference>
<proteinExistence type="predicted"/>
<feature type="signal peptide" evidence="1">
    <location>
        <begin position="1"/>
        <end position="19"/>
    </location>
</feature>
<dbReference type="KEGG" id="bvk:117237959"/>
<feature type="chain" id="PRO_5027084445" evidence="1">
    <location>
        <begin position="20"/>
        <end position="102"/>
    </location>
</feature>
<protein>
    <submittedName>
        <fullName evidence="3">Uncharacterized protein LOC117237959</fullName>
    </submittedName>
</protein>
<accession>A0A6J3L2G5</accession>
<sequence>MFIKLILIATFVNFVCVRSIENEVQHLSLFVESHPGTIMDTESTKTGDEHVLELPTTTYTSSLTVPTVANHESIHSESAHLKRRATNIKEDHRTDLRPGCCG</sequence>